<keyword evidence="3" id="KW-1185">Reference proteome</keyword>
<accession>A0A8K0HC98</accession>
<feature type="region of interest" description="Disordered" evidence="1">
    <location>
        <begin position="97"/>
        <end position="123"/>
    </location>
</feature>
<organism evidence="2 3">
    <name type="scientific">Rhamnella rubrinervis</name>
    <dbReference type="NCBI Taxonomy" id="2594499"/>
    <lineage>
        <taxon>Eukaryota</taxon>
        <taxon>Viridiplantae</taxon>
        <taxon>Streptophyta</taxon>
        <taxon>Embryophyta</taxon>
        <taxon>Tracheophyta</taxon>
        <taxon>Spermatophyta</taxon>
        <taxon>Magnoliopsida</taxon>
        <taxon>eudicotyledons</taxon>
        <taxon>Gunneridae</taxon>
        <taxon>Pentapetalae</taxon>
        <taxon>rosids</taxon>
        <taxon>fabids</taxon>
        <taxon>Rosales</taxon>
        <taxon>Rhamnaceae</taxon>
        <taxon>rhamnoid group</taxon>
        <taxon>Rhamneae</taxon>
        <taxon>Rhamnella</taxon>
    </lineage>
</organism>
<gene>
    <name evidence="2" type="ORF">FNV43_RR06020</name>
</gene>
<dbReference type="Proteomes" id="UP000796880">
    <property type="component" value="Unassembled WGS sequence"/>
</dbReference>
<feature type="region of interest" description="Disordered" evidence="1">
    <location>
        <begin position="1"/>
        <end position="32"/>
    </location>
</feature>
<sequence length="311" mass="33751">MFTNHQALGGHLRAHQEEINSRKSRSYPGNSSNCLNITGGTPNPLMKAQPGNSSGVSGGGTGTIFSSEKPLLEFSQRNGWVNSSKFSENNARNTSQFHLSSNFSSGRGSAEIHPKPLSSTASAPSATIASVSFPPDPSFPMGSNGACQFNTDQFRSFRDGMPFFSGIALPNFQHLHYSKLLYPAYAIAVPNPCLGSNQFSGFKEPTGSSMGSFSPFRNQYLGCNEFGQYNKNVILTHGGKRDCFGEAPGMHQMMTAPKRPKISCNLTLEMEQAQKKELLLFKDVESSPSGSEMSFDANKELQIDLDLSLHL</sequence>
<protein>
    <submittedName>
        <fullName evidence="2">Uncharacterized protein</fullName>
    </submittedName>
</protein>
<comment type="caution">
    <text evidence="2">The sequence shown here is derived from an EMBL/GenBank/DDBJ whole genome shotgun (WGS) entry which is preliminary data.</text>
</comment>
<evidence type="ECO:0000256" key="1">
    <source>
        <dbReference type="SAM" id="MobiDB-lite"/>
    </source>
</evidence>
<feature type="compositionally biased region" description="Polar residues" evidence="1">
    <location>
        <begin position="97"/>
        <end position="107"/>
    </location>
</feature>
<dbReference type="AlphaFoldDB" id="A0A8K0HC98"/>
<evidence type="ECO:0000313" key="3">
    <source>
        <dbReference type="Proteomes" id="UP000796880"/>
    </source>
</evidence>
<dbReference type="OrthoDB" id="974504at2759"/>
<proteinExistence type="predicted"/>
<name>A0A8K0HC98_9ROSA</name>
<evidence type="ECO:0000313" key="2">
    <source>
        <dbReference type="EMBL" id="KAF3449941.1"/>
    </source>
</evidence>
<reference evidence="2" key="1">
    <citation type="submission" date="2020-03" db="EMBL/GenBank/DDBJ databases">
        <title>A high-quality chromosome-level genome assembly of a woody plant with both climbing and erect habits, Rhamnella rubrinervis.</title>
        <authorList>
            <person name="Lu Z."/>
            <person name="Yang Y."/>
            <person name="Zhu X."/>
            <person name="Sun Y."/>
        </authorList>
    </citation>
    <scope>NUCLEOTIDE SEQUENCE</scope>
    <source>
        <strain evidence="2">BYM</strain>
        <tissue evidence="2">Leaf</tissue>
    </source>
</reference>
<dbReference type="EMBL" id="VOIH02000003">
    <property type="protein sequence ID" value="KAF3449941.1"/>
    <property type="molecule type" value="Genomic_DNA"/>
</dbReference>